<dbReference type="AlphaFoldDB" id="A0A6L2L859"/>
<feature type="compositionally biased region" description="Polar residues" evidence="1">
    <location>
        <begin position="213"/>
        <end position="223"/>
    </location>
</feature>
<dbReference type="EMBL" id="BKCJ010003764">
    <property type="protein sequence ID" value="GEU57027.1"/>
    <property type="molecule type" value="Genomic_DNA"/>
</dbReference>
<evidence type="ECO:0000313" key="3">
    <source>
        <dbReference type="EMBL" id="GEU57027.1"/>
    </source>
</evidence>
<keyword evidence="3" id="KW-0695">RNA-directed DNA polymerase</keyword>
<reference evidence="3" key="1">
    <citation type="journal article" date="2019" name="Sci. Rep.">
        <title>Draft genome of Tanacetum cinerariifolium, the natural source of mosquito coil.</title>
        <authorList>
            <person name="Yamashiro T."/>
            <person name="Shiraishi A."/>
            <person name="Satake H."/>
            <person name="Nakayama K."/>
        </authorList>
    </citation>
    <scope>NUCLEOTIDE SEQUENCE</scope>
</reference>
<protein>
    <submittedName>
        <fullName evidence="3">RNA-directed DNA polymerase, eukaryota</fullName>
    </submittedName>
</protein>
<sequence length="1003" mass="115422">MGDRRSKEDAMQKSSVVEDNKPAMVLDDSCTLQSDISLSLVGKVKEFDSLSNLKTFLADEGFVDITIPYMGGFWVLFQFTSKVKKDKFMTHVGVSSWFTMIQQASSSFKIDERVTWIDIEGVPICVWSANTFARISSKWGSPLHDEDKEAPYFHRKRLCIKTNFEDNIFETFKIIVKGKIFWIRAKEVRGWSPNFNDGDDDLFDSDDESLSERCNQSEVNQSEGEPKYPLGFTPRDASEVNSNIEQKLVGEDNDCNQKSHELSNIKKDSNASLKEDVDASVCSGHFKNMEIPQSGGLLCVWDPYMFRKEHSTMSDYFIAIMGKWSSNDKNLLIISVYAAQELSEKKMPWQYLNHMIHRWKGDVIVMGDVNEVRTQEERFGSIFNVQGAVAFNSFISSGGLVEVSSGGYSFTWSHKSASKMSKLDHFLISEGLMRSHPNISALILDRYLSDHRLILLREKIFDYGPTPFRFYHYWFQLEGFDSFMVETWSHISISESNAMLRLFKKLEVLKMKIRAWVNDKKDKTHNYKKGLKKLLVEIDSSLDKGDGTPETLVEHMNIMNKLSALENLDLLELAQKAKVKWSIKGDENSIYFHEKVKDLERPFMKEDIKATVWECGLNKSPGPDGFTFGFYQKYLSLLELDVADAANHFYTHGFCPNGCTSSFIALIPKTQDAKQILDGLFILNELIQWCKAKKKQTMIFKVDFEKAFDSIRWDFLDDVLKNFGFGDRWCDWIQSCLRSSKGSILVNGSPTSEFQFHKGLKLGVSLDNSLQLSHLFYADDMSSSTTKPFTVNLYHDSVFVEKSFEYTHGDFKVIYDVDFDGLFYVQMYDIIRRVVFVSPRCYFFKLVDQPLVCIKPLTTDEDVGQTDDPTANLGGRFIHEENDPEDDIVDPKFKAKKNICYPPFVPSTSWDQCKPVVGIKFENPLQLRKSNAGKRYGFVRFIRVYDVDRLISNLCTLWIWSHHLYANVARFMRPPAVKSGGYTHQNGKYMPKKQKTIQIMEEE</sequence>
<keyword evidence="3" id="KW-0548">Nucleotidyltransferase</keyword>
<accession>A0A6L2L859</accession>
<name>A0A6L2L859_TANCI</name>
<comment type="caution">
    <text evidence="3">The sequence shown here is derived from an EMBL/GenBank/DDBJ whole genome shotgun (WGS) entry which is preliminary data.</text>
</comment>
<evidence type="ECO:0000256" key="1">
    <source>
        <dbReference type="SAM" id="MobiDB-lite"/>
    </source>
</evidence>
<feature type="region of interest" description="Disordered" evidence="1">
    <location>
        <begin position="213"/>
        <end position="235"/>
    </location>
</feature>
<keyword evidence="3" id="KW-0808">Transferase</keyword>
<dbReference type="GO" id="GO:0003964">
    <property type="term" value="F:RNA-directed DNA polymerase activity"/>
    <property type="evidence" value="ECO:0007669"/>
    <property type="project" value="UniProtKB-KW"/>
</dbReference>
<evidence type="ECO:0000259" key="2">
    <source>
        <dbReference type="Pfam" id="PF00078"/>
    </source>
</evidence>
<dbReference type="SUPFAM" id="SSF56672">
    <property type="entry name" value="DNA/RNA polymerases"/>
    <property type="match status" value="1"/>
</dbReference>
<dbReference type="PANTHER" id="PTHR31635">
    <property type="entry name" value="REVERSE TRANSCRIPTASE DOMAIN-CONTAINING PROTEIN-RELATED"/>
    <property type="match status" value="1"/>
</dbReference>
<dbReference type="Gene3D" id="3.60.10.10">
    <property type="entry name" value="Endonuclease/exonuclease/phosphatase"/>
    <property type="match status" value="1"/>
</dbReference>
<organism evidence="3">
    <name type="scientific">Tanacetum cinerariifolium</name>
    <name type="common">Dalmatian daisy</name>
    <name type="synonym">Chrysanthemum cinerariifolium</name>
    <dbReference type="NCBI Taxonomy" id="118510"/>
    <lineage>
        <taxon>Eukaryota</taxon>
        <taxon>Viridiplantae</taxon>
        <taxon>Streptophyta</taxon>
        <taxon>Embryophyta</taxon>
        <taxon>Tracheophyta</taxon>
        <taxon>Spermatophyta</taxon>
        <taxon>Magnoliopsida</taxon>
        <taxon>eudicotyledons</taxon>
        <taxon>Gunneridae</taxon>
        <taxon>Pentapetalae</taxon>
        <taxon>asterids</taxon>
        <taxon>campanulids</taxon>
        <taxon>Asterales</taxon>
        <taxon>Asteraceae</taxon>
        <taxon>Asteroideae</taxon>
        <taxon>Anthemideae</taxon>
        <taxon>Anthemidinae</taxon>
        <taxon>Tanacetum</taxon>
    </lineage>
</organism>
<gene>
    <name evidence="3" type="ORF">Tci_029005</name>
</gene>
<dbReference type="InterPro" id="IPR000477">
    <property type="entry name" value="RT_dom"/>
</dbReference>
<dbReference type="InterPro" id="IPR036691">
    <property type="entry name" value="Endo/exonu/phosph_ase_sf"/>
</dbReference>
<feature type="domain" description="Reverse transcriptase" evidence="2">
    <location>
        <begin position="668"/>
        <end position="776"/>
    </location>
</feature>
<dbReference type="SUPFAM" id="SSF56219">
    <property type="entry name" value="DNase I-like"/>
    <property type="match status" value="1"/>
</dbReference>
<dbReference type="InterPro" id="IPR043502">
    <property type="entry name" value="DNA/RNA_pol_sf"/>
</dbReference>
<dbReference type="PANTHER" id="PTHR31635:SF196">
    <property type="entry name" value="REVERSE TRANSCRIPTASE DOMAIN-CONTAINING PROTEIN-RELATED"/>
    <property type="match status" value="1"/>
</dbReference>
<dbReference type="Pfam" id="PF00078">
    <property type="entry name" value="RVT_1"/>
    <property type="match status" value="1"/>
</dbReference>
<proteinExistence type="predicted"/>